<evidence type="ECO:0000259" key="9">
    <source>
        <dbReference type="PROSITE" id="PS50111"/>
    </source>
</evidence>
<keyword evidence="2" id="KW-0145">Chemotaxis</keyword>
<feature type="domain" description="Methyl-accepting transducer" evidence="9">
    <location>
        <begin position="386"/>
        <end position="615"/>
    </location>
</feature>
<feature type="domain" description="HAMP" evidence="11">
    <location>
        <begin position="329"/>
        <end position="381"/>
    </location>
</feature>
<sequence length="673" mass="73041">MFNSFFFVFPITTLVNQKKEGPMKTVFGAYNNFRVGVKLAMGFGLILLMAAIIMLSGINGFRNIDAYSQKSIISNNINSYLEEARRERLRFQYTHDYAAINKNGELLNKMTQSLNVAQTMKWDADTRILLDKIIQSGKEYNVARENLISASQKRDAVGQKLSQDTIGKVIDTLRGQFDAATLPAELRLEFMYINEGLSDIKDTAHELTLIPSAETEAALRKALSTAQHAITQALSKYSAEQQAWLNQAWQLFATYNGDITLYMAAYQEENAASQRMADIALVLNQSATQLYQTQLDKVDNITRQSQYEQWIIGLAIIALGVLMAWRITLQLTRPLRQSLSLAERIAQGDLTASITVTRKDELGQLMSAMNAMNHKLRDMIGTIREGVSNVASAASEIAAGNTDLSSRTEQQSAAVVETAASMEQLTSTVKQNADNAHHASQLAADASGNATKGGQIVTNVVSTMNEIATSSRRISEITSVINGIAFQTNILALNAAVEAARAGEQGRGFAVVAGEVRNLAQRSAQAAKEIETLIGESVTRVNTGSTQVESAGKTMDEIIRSIAHVHDIMGEIASASDEQSRGINQISNAIAEMDATTQQNAALVEESSAAANSLEEQAQALEQAVSIFRLGHDDSHRPTRSAHKPGAVGAKKPLMLAGTGAGARSGNDEWESF</sequence>
<dbReference type="Proteomes" id="UP000006859">
    <property type="component" value="Chromosome"/>
</dbReference>
<dbReference type="PROSITE" id="PS50885">
    <property type="entry name" value="HAMP"/>
    <property type="match status" value="1"/>
</dbReference>
<dbReference type="SMART" id="SM00283">
    <property type="entry name" value="MA"/>
    <property type="match status" value="1"/>
</dbReference>
<dbReference type="HOGENOM" id="CLU_000445_107_16_6"/>
<feature type="transmembrane region" description="Helical" evidence="8">
    <location>
        <begin position="310"/>
        <end position="328"/>
    </location>
</feature>
<comment type="subcellular location">
    <subcellularLocation>
        <location evidence="1">Membrane</location>
    </subcellularLocation>
</comment>
<feature type="transmembrane region" description="Helical" evidence="8">
    <location>
        <begin position="41"/>
        <end position="61"/>
    </location>
</feature>
<evidence type="ECO:0000313" key="14">
    <source>
        <dbReference type="Proteomes" id="UP000006859"/>
    </source>
</evidence>
<dbReference type="STRING" id="198628.Dda3937_00626"/>
<dbReference type="PANTHER" id="PTHR43531:SF5">
    <property type="entry name" value="METHYL-ACCEPTING CHEMOTAXIS PROTEIN III"/>
    <property type="match status" value="1"/>
</dbReference>
<evidence type="ECO:0000313" key="13">
    <source>
        <dbReference type="EMBL" id="ADM98700.1"/>
    </source>
</evidence>
<dbReference type="SMART" id="SM01358">
    <property type="entry name" value="HBM"/>
    <property type="match status" value="1"/>
</dbReference>
<dbReference type="InterPro" id="IPR003660">
    <property type="entry name" value="HAMP_dom"/>
</dbReference>
<keyword evidence="3 5" id="KW-0807">Transducer</keyword>
<dbReference type="AlphaFoldDB" id="E0SE77"/>
<keyword evidence="8" id="KW-0812">Transmembrane</keyword>
<dbReference type="eggNOG" id="COG0840">
    <property type="taxonomic scope" value="Bacteria"/>
</dbReference>
<dbReference type="Pfam" id="PF00015">
    <property type="entry name" value="MCPsignal"/>
    <property type="match status" value="1"/>
</dbReference>
<dbReference type="InterPro" id="IPR004089">
    <property type="entry name" value="MCPsignal_dom"/>
</dbReference>
<keyword evidence="8" id="KW-0472">Membrane</keyword>
<dbReference type="Gene3D" id="1.10.287.950">
    <property type="entry name" value="Methyl-accepting chemotaxis protein"/>
    <property type="match status" value="1"/>
</dbReference>
<gene>
    <name evidence="13" type="ordered locus">Dda3937_00626</name>
</gene>
<keyword evidence="6" id="KW-0175">Coiled coil</keyword>
<dbReference type="InterPro" id="IPR000727">
    <property type="entry name" value="T_SNARE_dom"/>
</dbReference>
<dbReference type="Pfam" id="PF00672">
    <property type="entry name" value="HAMP"/>
    <property type="match status" value="1"/>
</dbReference>
<evidence type="ECO:0000256" key="1">
    <source>
        <dbReference type="ARBA" id="ARBA00004370"/>
    </source>
</evidence>
<dbReference type="CDD" id="cd06225">
    <property type="entry name" value="HAMP"/>
    <property type="match status" value="1"/>
</dbReference>
<dbReference type="GO" id="GO:0004888">
    <property type="term" value="F:transmembrane signaling receptor activity"/>
    <property type="evidence" value="ECO:0007669"/>
    <property type="project" value="TreeGrafter"/>
</dbReference>
<evidence type="ECO:0000256" key="5">
    <source>
        <dbReference type="PROSITE-ProRule" id="PRU00284"/>
    </source>
</evidence>
<dbReference type="EMBL" id="CP002038">
    <property type="protein sequence ID" value="ADM98700.1"/>
    <property type="molecule type" value="Genomic_DNA"/>
</dbReference>
<proteinExistence type="inferred from homology"/>
<evidence type="ECO:0000259" key="11">
    <source>
        <dbReference type="PROSITE" id="PS50885"/>
    </source>
</evidence>
<evidence type="ECO:0000256" key="8">
    <source>
        <dbReference type="SAM" id="Phobius"/>
    </source>
</evidence>
<accession>E0SE77</accession>
<dbReference type="PANTHER" id="PTHR43531">
    <property type="entry name" value="PROTEIN ICFG"/>
    <property type="match status" value="1"/>
</dbReference>
<dbReference type="FunFam" id="1.10.287.950:FF:000001">
    <property type="entry name" value="Methyl-accepting chemotaxis sensory transducer"/>
    <property type="match status" value="1"/>
</dbReference>
<dbReference type="CDD" id="cd11386">
    <property type="entry name" value="MCP_signal"/>
    <property type="match status" value="1"/>
</dbReference>
<feature type="domain" description="T-SNARE coiled-coil homology" evidence="10">
    <location>
        <begin position="545"/>
        <end position="607"/>
    </location>
</feature>
<evidence type="ECO:0000259" key="12">
    <source>
        <dbReference type="PROSITE" id="PS51753"/>
    </source>
</evidence>
<feature type="coiled-coil region" evidence="6">
    <location>
        <begin position="586"/>
        <end position="624"/>
    </location>
</feature>
<dbReference type="GO" id="GO:0006935">
    <property type="term" value="P:chemotaxis"/>
    <property type="evidence" value="ECO:0007669"/>
    <property type="project" value="UniProtKB-KW"/>
</dbReference>
<comment type="similarity">
    <text evidence="4">Belongs to the methyl-accepting chemotaxis (MCP) protein family.</text>
</comment>
<reference evidence="13 14" key="1">
    <citation type="journal article" date="2011" name="J. Bacteriol.">
        <title>Genome sequence of the plant-pathogenic bacterium Dickeya dadantii 3937.</title>
        <authorList>
            <person name="Glasner J.D."/>
            <person name="Yang C.H."/>
            <person name="Reverchon S."/>
            <person name="Hugouvieux-Cotte-Pattat N."/>
            <person name="Condemine G."/>
            <person name="Bohin J.P."/>
            <person name="Van Gijsegem F."/>
            <person name="Yang S."/>
            <person name="Franza T."/>
            <person name="Expert D."/>
            <person name="Plunkett G. III"/>
            <person name="San Francisco M.J."/>
            <person name="Charkowski A.O."/>
            <person name="Py B."/>
            <person name="Bell K."/>
            <person name="Rauscher L."/>
            <person name="Rodriguez-Palenzuela P."/>
            <person name="Toussaint A."/>
            <person name="Holeva M.C."/>
            <person name="He S.Y."/>
            <person name="Douet V."/>
            <person name="Boccara M."/>
            <person name="Blanco C."/>
            <person name="Toth I."/>
            <person name="Anderson B.D."/>
            <person name="Biehl B.S."/>
            <person name="Mau B."/>
            <person name="Flynn S.M."/>
            <person name="Barras F."/>
            <person name="Lindeberg M."/>
            <person name="Birch P.R."/>
            <person name="Tsuyumu S."/>
            <person name="Shi X."/>
            <person name="Hibbing M."/>
            <person name="Yap M.N."/>
            <person name="Carpentier M."/>
            <person name="Dassa E."/>
            <person name="Umehara M."/>
            <person name="Kim J.F."/>
            <person name="Rusch M."/>
            <person name="Soni P."/>
            <person name="Mayhew G.F."/>
            <person name="Fouts D.E."/>
            <person name="Gill S.R."/>
            <person name="Blattner F.R."/>
            <person name="Keen N.T."/>
            <person name="Perna N.T."/>
        </authorList>
    </citation>
    <scope>NUCLEOTIDE SEQUENCE [LARGE SCALE GENOMIC DNA]</scope>
    <source>
        <strain evidence="13 14">3937</strain>
    </source>
</reference>
<dbReference type="PROSITE" id="PS50192">
    <property type="entry name" value="T_SNARE"/>
    <property type="match status" value="1"/>
</dbReference>
<dbReference type="GO" id="GO:0007165">
    <property type="term" value="P:signal transduction"/>
    <property type="evidence" value="ECO:0007669"/>
    <property type="project" value="UniProtKB-KW"/>
</dbReference>
<dbReference type="SUPFAM" id="SSF58104">
    <property type="entry name" value="Methyl-accepting chemotaxis protein (MCP) signaling domain"/>
    <property type="match status" value="1"/>
</dbReference>
<dbReference type="KEGG" id="ddd:Dda3937_00626"/>
<feature type="region of interest" description="Disordered" evidence="7">
    <location>
        <begin position="633"/>
        <end position="673"/>
    </location>
</feature>
<feature type="domain" description="HBM" evidence="12">
    <location>
        <begin position="66"/>
        <end position="302"/>
    </location>
</feature>
<keyword evidence="8" id="KW-1133">Transmembrane helix</keyword>
<dbReference type="PROSITE" id="PS50111">
    <property type="entry name" value="CHEMOTAXIS_TRANSDUC_2"/>
    <property type="match status" value="1"/>
</dbReference>
<organism evidence="13 14">
    <name type="scientific">Dickeya dadantii (strain 3937)</name>
    <name type="common">Erwinia chrysanthemi (strain 3937)</name>
    <dbReference type="NCBI Taxonomy" id="198628"/>
    <lineage>
        <taxon>Bacteria</taxon>
        <taxon>Pseudomonadati</taxon>
        <taxon>Pseudomonadota</taxon>
        <taxon>Gammaproteobacteria</taxon>
        <taxon>Enterobacterales</taxon>
        <taxon>Pectobacteriaceae</taxon>
        <taxon>Dickeya</taxon>
    </lineage>
</organism>
<dbReference type="InterPro" id="IPR032255">
    <property type="entry name" value="HBM"/>
</dbReference>
<dbReference type="SMART" id="SM00304">
    <property type="entry name" value="HAMP"/>
    <property type="match status" value="1"/>
</dbReference>
<evidence type="ECO:0000256" key="4">
    <source>
        <dbReference type="ARBA" id="ARBA00029447"/>
    </source>
</evidence>
<name>E0SE77_DICD3</name>
<dbReference type="GO" id="GO:0005886">
    <property type="term" value="C:plasma membrane"/>
    <property type="evidence" value="ECO:0007669"/>
    <property type="project" value="TreeGrafter"/>
</dbReference>
<evidence type="ECO:0000256" key="2">
    <source>
        <dbReference type="ARBA" id="ARBA00022500"/>
    </source>
</evidence>
<keyword evidence="14" id="KW-1185">Reference proteome</keyword>
<dbReference type="InterPro" id="IPR051310">
    <property type="entry name" value="MCP_chemotaxis"/>
</dbReference>
<evidence type="ECO:0000256" key="7">
    <source>
        <dbReference type="SAM" id="MobiDB-lite"/>
    </source>
</evidence>
<dbReference type="PROSITE" id="PS51753">
    <property type="entry name" value="HBM"/>
    <property type="match status" value="1"/>
</dbReference>
<evidence type="ECO:0000259" key="10">
    <source>
        <dbReference type="PROSITE" id="PS50192"/>
    </source>
</evidence>
<evidence type="ECO:0000256" key="3">
    <source>
        <dbReference type="ARBA" id="ARBA00023224"/>
    </source>
</evidence>
<protein>
    <submittedName>
        <fullName evidence="13">Methyl-accepting chemotaxis protein</fullName>
    </submittedName>
</protein>
<evidence type="ECO:0000256" key="6">
    <source>
        <dbReference type="SAM" id="Coils"/>
    </source>
</evidence>